<sequence length="1089" mass="120852">MNKCTTTRIYPWKKTIAGTFRRCGVLALLLWVTIMAQSQTREPVFSFAADGLSLQQAFRLIEQKGEVVINFNEEEVDAGKKISVRSMKGTASQVLQAVLQQTPYEFLRSSGAFIIRRRTVSPSSGKPAGPGRISGRVTDSESGQPVQGATIIIDRKTILSDAEGAFTLTVNSGTHEAYITSIGYEDKTVYDIEVEKDQVSNLPVPLQKTAGQLGTVVVVGYGQQRKKDITGSVTSVPKERLEMVPNLNLAQALQGAAAGITIQQTSGGAASGETMMIRGRKSILASNDPLLIVDGIPYGGQIRDINVNDVASMEILKDASAAAIYGSRGANGVILITTKQGAKGKPQIRYEGKFGMQEPTFIPHYMNGEEFYAFKQIREPGKTTASEQAMYDAGESTNWIDLALRNGQSHQHDLSVAGGFQQTKYYIGGSFLDVKGLAVTDNYQRFTTRINLDTKILPWITIGTHTQLSFDDRAGAPFNWTNVFNTNPLTPAYDEQGKLTIYPWDEFTDIGNPLEPINYKSMNKSYQLLSNNYAIVEAPWIKGLNYRINLGVRKRTGDIATYKGRNTRTGLESRGEANTERNLQDNLVLENILSYNRSFGDHTVFATAVYSYEKNTQSANILTASGFPNDVLTWYAAAQAALVIPEYLYNHTALISQMARLNYSWKSKYLFTVTARRDGYSGFGASQKWGTFPSYAIGWNISDEQFFPWKKVVSNLKLRASLGFNGNQAVNAYESISRLGEYNMVSGSTSLPGYIPSKLGQENLGWEKTRTLNLGMDFSLFSGRITGDLNIYKANTTDLLLNRAISPVHGITTITQNIGATENRGLELSLSTRNVEKGDFKWFSSFNISFIRNKIVALYGNRDAKGQETDDVANAWFIGQPIMVNYDYVWNGVWQTAEAEEAAKWGTKPGFVKLKDVDNNYELTASDRQVIGQRDPKTIWGFGNTFAWKNLSLYVFIHGLGGITKYNEMLLDAPTSSEARRNIMKKNWWTPENPTAEWYANAINADQMAGISARVYESASFMRVKDIAISYDLPAPVLNQAGIQKLRVYITGRNLFTSTDWRGMDPELNHGRGAIPLQKEFLVGLDLTF</sequence>
<dbReference type="Pfam" id="PF13620">
    <property type="entry name" value="CarboxypepD_reg"/>
    <property type="match status" value="1"/>
</dbReference>
<evidence type="ECO:0000256" key="4">
    <source>
        <dbReference type="ARBA" id="ARBA00022692"/>
    </source>
</evidence>
<name>A0AAJ5WWY2_9BACT</name>
<keyword evidence="10" id="KW-0675">Receptor</keyword>
<keyword evidence="2 7" id="KW-0813">Transport</keyword>
<dbReference type="SUPFAM" id="SSF56935">
    <property type="entry name" value="Porins"/>
    <property type="match status" value="1"/>
</dbReference>
<dbReference type="InterPro" id="IPR037066">
    <property type="entry name" value="Plug_dom_sf"/>
</dbReference>
<comment type="subcellular location">
    <subcellularLocation>
        <location evidence="1 7">Cell outer membrane</location>
        <topology evidence="1 7">Multi-pass membrane protein</topology>
    </subcellularLocation>
</comment>
<dbReference type="Gene3D" id="2.40.170.20">
    <property type="entry name" value="TonB-dependent receptor, beta-barrel domain"/>
    <property type="match status" value="1"/>
</dbReference>
<accession>A0AAJ5WWY2</accession>
<dbReference type="Pfam" id="PF07715">
    <property type="entry name" value="Plug"/>
    <property type="match status" value="1"/>
</dbReference>
<keyword evidence="4 7" id="KW-0812">Transmembrane</keyword>
<dbReference type="InterPro" id="IPR008969">
    <property type="entry name" value="CarboxyPept-like_regulatory"/>
</dbReference>
<feature type="region of interest" description="Disordered" evidence="8">
    <location>
        <begin position="121"/>
        <end position="145"/>
    </location>
</feature>
<evidence type="ECO:0000256" key="7">
    <source>
        <dbReference type="PROSITE-ProRule" id="PRU01360"/>
    </source>
</evidence>
<dbReference type="InterPro" id="IPR012910">
    <property type="entry name" value="Plug_dom"/>
</dbReference>
<dbReference type="Proteomes" id="UP001220610">
    <property type="component" value="Chromosome"/>
</dbReference>
<dbReference type="Gene3D" id="2.170.130.10">
    <property type="entry name" value="TonB-dependent receptor, plug domain"/>
    <property type="match status" value="1"/>
</dbReference>
<evidence type="ECO:0000256" key="1">
    <source>
        <dbReference type="ARBA" id="ARBA00004571"/>
    </source>
</evidence>
<evidence type="ECO:0000313" key="11">
    <source>
        <dbReference type="Proteomes" id="UP001220610"/>
    </source>
</evidence>
<dbReference type="InterPro" id="IPR023996">
    <property type="entry name" value="TonB-dep_OMP_SusC/RagA"/>
</dbReference>
<dbReference type="PROSITE" id="PS52016">
    <property type="entry name" value="TONB_DEPENDENT_REC_3"/>
    <property type="match status" value="1"/>
</dbReference>
<feature type="domain" description="TonB-dependent receptor plug" evidence="9">
    <location>
        <begin position="226"/>
        <end position="333"/>
    </location>
</feature>
<evidence type="ECO:0000256" key="5">
    <source>
        <dbReference type="ARBA" id="ARBA00023136"/>
    </source>
</evidence>
<dbReference type="AlphaFoldDB" id="A0AAJ5WWY2"/>
<dbReference type="EMBL" id="CP119311">
    <property type="protein sequence ID" value="WEK38275.1"/>
    <property type="molecule type" value="Genomic_DNA"/>
</dbReference>
<organism evidence="10 11">
    <name type="scientific">Candidatus Pseudobacter hemicellulosilyticus</name>
    <dbReference type="NCBI Taxonomy" id="3121375"/>
    <lineage>
        <taxon>Bacteria</taxon>
        <taxon>Pseudomonadati</taxon>
        <taxon>Bacteroidota</taxon>
        <taxon>Chitinophagia</taxon>
        <taxon>Chitinophagales</taxon>
        <taxon>Chitinophagaceae</taxon>
        <taxon>Pseudobacter</taxon>
    </lineage>
</organism>
<keyword evidence="3 7" id="KW-1134">Transmembrane beta strand</keyword>
<dbReference type="InterPro" id="IPR036942">
    <property type="entry name" value="Beta-barrel_TonB_sf"/>
</dbReference>
<evidence type="ECO:0000313" key="10">
    <source>
        <dbReference type="EMBL" id="WEK38275.1"/>
    </source>
</evidence>
<keyword evidence="6 7" id="KW-0998">Cell outer membrane</keyword>
<gene>
    <name evidence="10" type="ORF">P0Y53_12275</name>
</gene>
<comment type="similarity">
    <text evidence="7">Belongs to the TonB-dependent receptor family.</text>
</comment>
<dbReference type="SUPFAM" id="SSF49464">
    <property type="entry name" value="Carboxypeptidase regulatory domain-like"/>
    <property type="match status" value="1"/>
</dbReference>
<protein>
    <submittedName>
        <fullName evidence="10">TonB-dependent receptor</fullName>
    </submittedName>
</protein>
<dbReference type="NCBIfam" id="TIGR04056">
    <property type="entry name" value="OMP_RagA_SusC"/>
    <property type="match status" value="1"/>
</dbReference>
<evidence type="ECO:0000256" key="3">
    <source>
        <dbReference type="ARBA" id="ARBA00022452"/>
    </source>
</evidence>
<proteinExistence type="inferred from homology"/>
<dbReference type="GO" id="GO:0009279">
    <property type="term" value="C:cell outer membrane"/>
    <property type="evidence" value="ECO:0007669"/>
    <property type="project" value="UniProtKB-SubCell"/>
</dbReference>
<evidence type="ECO:0000256" key="6">
    <source>
        <dbReference type="ARBA" id="ARBA00023237"/>
    </source>
</evidence>
<dbReference type="InterPro" id="IPR039426">
    <property type="entry name" value="TonB-dep_rcpt-like"/>
</dbReference>
<evidence type="ECO:0000259" key="9">
    <source>
        <dbReference type="Pfam" id="PF07715"/>
    </source>
</evidence>
<dbReference type="Gene3D" id="2.60.40.1120">
    <property type="entry name" value="Carboxypeptidase-like, regulatory domain"/>
    <property type="match status" value="1"/>
</dbReference>
<dbReference type="InterPro" id="IPR023997">
    <property type="entry name" value="TonB-dep_OMP_SusC/RagA_CS"/>
</dbReference>
<evidence type="ECO:0000256" key="8">
    <source>
        <dbReference type="SAM" id="MobiDB-lite"/>
    </source>
</evidence>
<keyword evidence="5 7" id="KW-0472">Membrane</keyword>
<evidence type="ECO:0000256" key="2">
    <source>
        <dbReference type="ARBA" id="ARBA00022448"/>
    </source>
</evidence>
<reference evidence="10" key="1">
    <citation type="submission" date="2023-03" db="EMBL/GenBank/DDBJ databases">
        <title>Andean soil-derived lignocellulolytic bacterial consortium as a source of novel taxa and putative plastic-active enzymes.</title>
        <authorList>
            <person name="Diaz-Garcia L."/>
            <person name="Chuvochina M."/>
            <person name="Feuerriegel G."/>
            <person name="Bunk B."/>
            <person name="Sproer C."/>
            <person name="Streit W.R."/>
            <person name="Rodriguez L.M."/>
            <person name="Overmann J."/>
            <person name="Jimenez D.J."/>
        </authorList>
    </citation>
    <scope>NUCLEOTIDE SEQUENCE</scope>
    <source>
        <strain evidence="10">MAG 7</strain>
    </source>
</reference>
<dbReference type="NCBIfam" id="TIGR04057">
    <property type="entry name" value="SusC_RagA_signa"/>
    <property type="match status" value="1"/>
</dbReference>